<dbReference type="AlphaFoldDB" id="A0ABD2NRE1"/>
<dbReference type="Proteomes" id="UP001516400">
    <property type="component" value="Unassembled WGS sequence"/>
</dbReference>
<organism evidence="1 2">
    <name type="scientific">Cryptolaemus montrouzieri</name>
    <dbReference type="NCBI Taxonomy" id="559131"/>
    <lineage>
        <taxon>Eukaryota</taxon>
        <taxon>Metazoa</taxon>
        <taxon>Ecdysozoa</taxon>
        <taxon>Arthropoda</taxon>
        <taxon>Hexapoda</taxon>
        <taxon>Insecta</taxon>
        <taxon>Pterygota</taxon>
        <taxon>Neoptera</taxon>
        <taxon>Endopterygota</taxon>
        <taxon>Coleoptera</taxon>
        <taxon>Polyphaga</taxon>
        <taxon>Cucujiformia</taxon>
        <taxon>Coccinelloidea</taxon>
        <taxon>Coccinellidae</taxon>
        <taxon>Scymninae</taxon>
        <taxon>Scymnini</taxon>
        <taxon>Cryptolaemus</taxon>
    </lineage>
</organism>
<evidence type="ECO:0000313" key="1">
    <source>
        <dbReference type="EMBL" id="KAL3281189.1"/>
    </source>
</evidence>
<protein>
    <submittedName>
        <fullName evidence="1">Uncharacterized protein</fullName>
    </submittedName>
</protein>
<accession>A0ABD2NRE1</accession>
<reference evidence="1 2" key="1">
    <citation type="journal article" date="2021" name="BMC Biol.">
        <title>Horizontally acquired antibacterial genes associated with adaptive radiation of ladybird beetles.</title>
        <authorList>
            <person name="Li H.S."/>
            <person name="Tang X.F."/>
            <person name="Huang Y.H."/>
            <person name="Xu Z.Y."/>
            <person name="Chen M.L."/>
            <person name="Du X.Y."/>
            <person name="Qiu B.Y."/>
            <person name="Chen P.T."/>
            <person name="Zhang W."/>
            <person name="Slipinski A."/>
            <person name="Escalona H.E."/>
            <person name="Waterhouse R.M."/>
            <person name="Zwick A."/>
            <person name="Pang H."/>
        </authorList>
    </citation>
    <scope>NUCLEOTIDE SEQUENCE [LARGE SCALE GENOMIC DNA]</scope>
    <source>
        <strain evidence="1">SYSU2018</strain>
    </source>
</reference>
<name>A0ABD2NRE1_9CUCU</name>
<keyword evidence="2" id="KW-1185">Reference proteome</keyword>
<gene>
    <name evidence="1" type="ORF">HHI36_004406</name>
</gene>
<evidence type="ECO:0000313" key="2">
    <source>
        <dbReference type="Proteomes" id="UP001516400"/>
    </source>
</evidence>
<dbReference type="EMBL" id="JABFTP020000144">
    <property type="protein sequence ID" value="KAL3281189.1"/>
    <property type="molecule type" value="Genomic_DNA"/>
</dbReference>
<comment type="caution">
    <text evidence="1">The sequence shown here is derived from an EMBL/GenBank/DDBJ whole genome shotgun (WGS) entry which is preliminary data.</text>
</comment>
<proteinExistence type="predicted"/>
<feature type="non-terminal residue" evidence="1">
    <location>
        <position position="107"/>
    </location>
</feature>
<sequence>MQKLKNPSTKAEVRNYLAEQMQKENSSQKVCSELERLSSIVNSASDKYLKPDQNIKRRLATDTLQYIIIHRQIQRKIREANERKLQEDCQEIEALQLKYDSFNIHKK</sequence>